<keyword evidence="3 7" id="KW-0812">Transmembrane</keyword>
<feature type="transmembrane region" description="Helical" evidence="7">
    <location>
        <begin position="128"/>
        <end position="147"/>
    </location>
</feature>
<feature type="transmembrane region" description="Helical" evidence="7">
    <location>
        <begin position="373"/>
        <end position="396"/>
    </location>
</feature>
<feature type="transmembrane region" description="Helical" evidence="7">
    <location>
        <begin position="62"/>
        <end position="83"/>
    </location>
</feature>
<dbReference type="AlphaFoldDB" id="A0A644UQZ1"/>
<evidence type="ECO:0000256" key="6">
    <source>
        <dbReference type="ARBA" id="ARBA00023136"/>
    </source>
</evidence>
<protein>
    <submittedName>
        <fullName evidence="9">Glutathione-regulated potassium-efflux system protein KefB</fullName>
    </submittedName>
</protein>
<evidence type="ECO:0000256" key="1">
    <source>
        <dbReference type="ARBA" id="ARBA00004141"/>
    </source>
</evidence>
<evidence type="ECO:0000256" key="7">
    <source>
        <dbReference type="SAM" id="Phobius"/>
    </source>
</evidence>
<reference evidence="9" key="1">
    <citation type="submission" date="2019-08" db="EMBL/GenBank/DDBJ databases">
        <authorList>
            <person name="Kucharzyk K."/>
            <person name="Murdoch R.W."/>
            <person name="Higgins S."/>
            <person name="Loffler F."/>
        </authorList>
    </citation>
    <scope>NUCLEOTIDE SEQUENCE</scope>
</reference>
<feature type="transmembrane region" description="Helical" evidence="7">
    <location>
        <begin position="159"/>
        <end position="180"/>
    </location>
</feature>
<dbReference type="PANTHER" id="PTHR32468">
    <property type="entry name" value="CATION/H + ANTIPORTER"/>
    <property type="match status" value="1"/>
</dbReference>
<feature type="transmembrane region" description="Helical" evidence="7">
    <location>
        <begin position="7"/>
        <end position="26"/>
    </location>
</feature>
<organism evidence="9">
    <name type="scientific">bioreactor metagenome</name>
    <dbReference type="NCBI Taxonomy" id="1076179"/>
    <lineage>
        <taxon>unclassified sequences</taxon>
        <taxon>metagenomes</taxon>
        <taxon>ecological metagenomes</taxon>
    </lineage>
</organism>
<evidence type="ECO:0000259" key="8">
    <source>
        <dbReference type="Pfam" id="PF00999"/>
    </source>
</evidence>
<accession>A0A644UQZ1</accession>
<dbReference type="GO" id="GO:1902600">
    <property type="term" value="P:proton transmembrane transport"/>
    <property type="evidence" value="ECO:0007669"/>
    <property type="project" value="InterPro"/>
</dbReference>
<dbReference type="PANTHER" id="PTHR32468:SF0">
    <property type="entry name" value="K(+)_H(+) ANTIPORTER 1"/>
    <property type="match status" value="1"/>
</dbReference>
<sequence>MKKYKGTFFYLIITSLFTALIFYIIYIGKDLETGREIIRNISKNTPFQDFSNFISHNLKHSVGLLILQIIAIIIVARGIGFFFKKMGQPVVIGEILAGIVLGPSLLGTYFPEFSNFLFAKESLGGLQILSQVGLVLFMFVIGMELNLKVLKNTAYEATVISHASIIIPFALGIGLAYYLYPSFAPTNIPFSSFSLFIGISMSITAFPVLARIVQEKGLHKTKIGALSLICAAINDITAWCLLAVIIAVVKAGSFASSIYTIVFAIAYVFLMISVVRPFLKKIVSSSKSDISLNKTLVVIVFLVLLISSFITETIGIHALFGAFMAGTIMPENIRFRKLFIEKIEDVALVLFLPIFFVISGLKTEIGLIDNSNLWELTGIIIAVAIAGKFIGSAAAAKFVGQSWKDSLTLGTLMNTRGLMEIVVLNIGYDLGVLNAEIFVMLILMALITTFMTGLSLSGIEKIFKTNKIDIKDLESSKDKILLFFRNAQTSTSLVRIANSLTKKTNAQSPITAIHIAPSNGLSQMNTEQIEKESFKPIVNAANNLDRKLISFFKVSNNFQTEVVEFANQGNYDFLLMDSEESIFYGTLLGRVLGFTTKIINPEKLLNTVRGREPLLETSIIDLNTRAIEKKTKMPVGILLDKEIKKFDNILFIYFDKEDVYLNKYSKKFIDNEYSSITILDYIPNDKSSIKQSLSTYEDNYLDSINIITYKDISENLIASQDLIIVSFKNFNKLFQLKKDWLNSIPSVLIISI</sequence>
<name>A0A644UQZ1_9ZZZZ</name>
<dbReference type="Pfam" id="PF00999">
    <property type="entry name" value="Na_H_Exchanger"/>
    <property type="match status" value="1"/>
</dbReference>
<evidence type="ECO:0000256" key="3">
    <source>
        <dbReference type="ARBA" id="ARBA00022692"/>
    </source>
</evidence>
<keyword evidence="4 7" id="KW-1133">Transmembrane helix</keyword>
<dbReference type="GO" id="GO:0015297">
    <property type="term" value="F:antiporter activity"/>
    <property type="evidence" value="ECO:0007669"/>
    <property type="project" value="InterPro"/>
</dbReference>
<dbReference type="InterPro" id="IPR038770">
    <property type="entry name" value="Na+/solute_symporter_sf"/>
</dbReference>
<evidence type="ECO:0000313" key="9">
    <source>
        <dbReference type="EMBL" id="MPL81476.1"/>
    </source>
</evidence>
<dbReference type="EMBL" id="VSSQ01000150">
    <property type="protein sequence ID" value="MPL81476.1"/>
    <property type="molecule type" value="Genomic_DNA"/>
</dbReference>
<proteinExistence type="predicted"/>
<gene>
    <name evidence="9" type="primary">kefB_4</name>
    <name evidence="9" type="ORF">SDC9_27396</name>
</gene>
<feature type="transmembrane region" description="Helical" evidence="7">
    <location>
        <begin position="90"/>
        <end position="108"/>
    </location>
</feature>
<keyword evidence="5" id="KW-0406">Ion transport</keyword>
<comment type="subcellular location">
    <subcellularLocation>
        <location evidence="1">Membrane</location>
        <topology evidence="1">Multi-pass membrane protein</topology>
    </subcellularLocation>
</comment>
<keyword evidence="6 7" id="KW-0472">Membrane</keyword>
<feature type="transmembrane region" description="Helical" evidence="7">
    <location>
        <begin position="225"/>
        <end position="248"/>
    </location>
</feature>
<evidence type="ECO:0000256" key="2">
    <source>
        <dbReference type="ARBA" id="ARBA00022448"/>
    </source>
</evidence>
<feature type="domain" description="Cation/H+ exchanger transmembrane" evidence="8">
    <location>
        <begin position="74"/>
        <end position="457"/>
    </location>
</feature>
<feature type="transmembrane region" description="Helical" evidence="7">
    <location>
        <begin position="296"/>
        <end position="323"/>
    </location>
</feature>
<dbReference type="InterPro" id="IPR050794">
    <property type="entry name" value="CPA2_transporter"/>
</dbReference>
<evidence type="ECO:0000256" key="4">
    <source>
        <dbReference type="ARBA" id="ARBA00022989"/>
    </source>
</evidence>
<dbReference type="InterPro" id="IPR006153">
    <property type="entry name" value="Cation/H_exchanger_TM"/>
</dbReference>
<evidence type="ECO:0000256" key="5">
    <source>
        <dbReference type="ARBA" id="ARBA00023065"/>
    </source>
</evidence>
<feature type="transmembrane region" description="Helical" evidence="7">
    <location>
        <begin position="192"/>
        <end position="213"/>
    </location>
</feature>
<feature type="transmembrane region" description="Helical" evidence="7">
    <location>
        <begin position="343"/>
        <end position="361"/>
    </location>
</feature>
<feature type="transmembrane region" description="Helical" evidence="7">
    <location>
        <begin position="254"/>
        <end position="275"/>
    </location>
</feature>
<dbReference type="Gene3D" id="1.20.1530.20">
    <property type="match status" value="1"/>
</dbReference>
<dbReference type="GO" id="GO:0016020">
    <property type="term" value="C:membrane"/>
    <property type="evidence" value="ECO:0007669"/>
    <property type="project" value="UniProtKB-SubCell"/>
</dbReference>
<keyword evidence="2" id="KW-0813">Transport</keyword>
<comment type="caution">
    <text evidence="9">The sequence shown here is derived from an EMBL/GenBank/DDBJ whole genome shotgun (WGS) entry which is preliminary data.</text>
</comment>